<dbReference type="EMBL" id="CP061799">
    <property type="protein sequence ID" value="QTA83142.1"/>
    <property type="molecule type" value="Genomic_DNA"/>
</dbReference>
<organism evidence="2 3">
    <name type="scientific">Desulfonema limicola</name>
    <dbReference type="NCBI Taxonomy" id="45656"/>
    <lineage>
        <taxon>Bacteria</taxon>
        <taxon>Pseudomonadati</taxon>
        <taxon>Thermodesulfobacteriota</taxon>
        <taxon>Desulfobacteria</taxon>
        <taxon>Desulfobacterales</taxon>
        <taxon>Desulfococcaceae</taxon>
        <taxon>Desulfonema</taxon>
    </lineage>
</organism>
<proteinExistence type="predicted"/>
<dbReference type="AlphaFoldDB" id="A0A975GJ17"/>
<accession>A0A975GJ17</accession>
<dbReference type="SUPFAM" id="SSF46689">
    <property type="entry name" value="Homeodomain-like"/>
    <property type="match status" value="1"/>
</dbReference>
<dbReference type="KEGG" id="dli:dnl_55360"/>
<name>A0A975GJ17_9BACT</name>
<keyword evidence="3" id="KW-1185">Reference proteome</keyword>
<dbReference type="GO" id="GO:0043565">
    <property type="term" value="F:sequence-specific DNA binding"/>
    <property type="evidence" value="ECO:0007669"/>
    <property type="project" value="InterPro"/>
</dbReference>
<dbReference type="InterPro" id="IPR002197">
    <property type="entry name" value="HTH_Fis"/>
</dbReference>
<dbReference type="Gene3D" id="1.10.10.60">
    <property type="entry name" value="Homeodomain-like"/>
    <property type="match status" value="1"/>
</dbReference>
<feature type="domain" description="DNA binding HTH" evidence="1">
    <location>
        <begin position="112"/>
        <end position="152"/>
    </location>
</feature>
<protein>
    <submittedName>
        <fullName evidence="2">HTH domain-containing protein, Fis</fullName>
    </submittedName>
</protein>
<dbReference type="Pfam" id="PF02954">
    <property type="entry name" value="HTH_8"/>
    <property type="match status" value="1"/>
</dbReference>
<dbReference type="PRINTS" id="PR01590">
    <property type="entry name" value="HTHFIS"/>
</dbReference>
<gene>
    <name evidence="2" type="ORF">dnl_55360</name>
</gene>
<evidence type="ECO:0000259" key="1">
    <source>
        <dbReference type="Pfam" id="PF02954"/>
    </source>
</evidence>
<dbReference type="Proteomes" id="UP000663720">
    <property type="component" value="Chromosome"/>
</dbReference>
<dbReference type="InterPro" id="IPR009057">
    <property type="entry name" value="Homeodomain-like_sf"/>
</dbReference>
<dbReference type="RefSeq" id="WP_207688972.1">
    <property type="nucleotide sequence ID" value="NZ_CP061799.1"/>
</dbReference>
<reference evidence="2" key="1">
    <citation type="journal article" date="2021" name="Microb. Physiol.">
        <title>Proteogenomic Insights into the Physiology of Marine, Sulfate-Reducing, Filamentous Desulfonema limicola and Desulfonema magnum.</title>
        <authorList>
            <person name="Schnaars V."/>
            <person name="Wohlbrand L."/>
            <person name="Scheve S."/>
            <person name="Hinrichs C."/>
            <person name="Reinhardt R."/>
            <person name="Rabus R."/>
        </authorList>
    </citation>
    <scope>NUCLEOTIDE SEQUENCE</scope>
    <source>
        <strain evidence="2">5ac10</strain>
    </source>
</reference>
<sequence length="157" mass="17561">MALANCIKCGNKISERAIKCPKCGINDPIKKELFCNICSSPLPVNFQGTCPECGDPNPEPIEIEKRKLETKEKIQMTKTITIGKGSVITNGNLPPEILSHQVSQQGTLSQRLEALEKELIIFALEKFDWVQTKAAQSLGISERVLRYKMKKFIISKE</sequence>
<evidence type="ECO:0000313" key="3">
    <source>
        <dbReference type="Proteomes" id="UP000663720"/>
    </source>
</evidence>
<evidence type="ECO:0000313" key="2">
    <source>
        <dbReference type="EMBL" id="QTA83142.1"/>
    </source>
</evidence>